<keyword evidence="2" id="KW-1185">Reference proteome</keyword>
<dbReference type="EMBL" id="BPLR01012515">
    <property type="protein sequence ID" value="GIY54455.1"/>
    <property type="molecule type" value="Genomic_DNA"/>
</dbReference>
<evidence type="ECO:0000313" key="2">
    <source>
        <dbReference type="Proteomes" id="UP001054945"/>
    </source>
</evidence>
<proteinExistence type="predicted"/>
<protein>
    <submittedName>
        <fullName evidence="1">Uncharacterized protein</fullName>
    </submittedName>
</protein>
<organism evidence="1 2">
    <name type="scientific">Caerostris extrusa</name>
    <name type="common">Bark spider</name>
    <name type="synonym">Caerostris bankana</name>
    <dbReference type="NCBI Taxonomy" id="172846"/>
    <lineage>
        <taxon>Eukaryota</taxon>
        <taxon>Metazoa</taxon>
        <taxon>Ecdysozoa</taxon>
        <taxon>Arthropoda</taxon>
        <taxon>Chelicerata</taxon>
        <taxon>Arachnida</taxon>
        <taxon>Araneae</taxon>
        <taxon>Araneomorphae</taxon>
        <taxon>Entelegynae</taxon>
        <taxon>Araneoidea</taxon>
        <taxon>Araneidae</taxon>
        <taxon>Caerostris</taxon>
    </lineage>
</organism>
<comment type="caution">
    <text evidence="1">The sequence shown here is derived from an EMBL/GenBank/DDBJ whole genome shotgun (WGS) entry which is preliminary data.</text>
</comment>
<dbReference type="AlphaFoldDB" id="A0AAV4U9S4"/>
<accession>A0AAV4U9S4</accession>
<reference evidence="1 2" key="1">
    <citation type="submission" date="2021-06" db="EMBL/GenBank/DDBJ databases">
        <title>Caerostris extrusa draft genome.</title>
        <authorList>
            <person name="Kono N."/>
            <person name="Arakawa K."/>
        </authorList>
    </citation>
    <scope>NUCLEOTIDE SEQUENCE [LARGE SCALE GENOMIC DNA]</scope>
</reference>
<evidence type="ECO:0000313" key="1">
    <source>
        <dbReference type="EMBL" id="GIY54455.1"/>
    </source>
</evidence>
<gene>
    <name evidence="1" type="ORF">CEXT_230371</name>
</gene>
<name>A0AAV4U9S4_CAEEX</name>
<sequence>MLIGTKELLAITASNHHAIELPFDECQTLALPGVVSCCFSCTGRVWRGHFRQPTDRGIFPPTPHKRPPSRFPLMIPHVADHPPPPLERLVDPIKAIVRRRIKRRPFPRHSLLNDIHSSRLLSGVNREHIKNVNPLHSSRFPLPRHEQ</sequence>
<dbReference type="Proteomes" id="UP001054945">
    <property type="component" value="Unassembled WGS sequence"/>
</dbReference>